<comment type="caution">
    <text evidence="1">The sequence shown here is derived from an EMBL/GenBank/DDBJ whole genome shotgun (WGS) entry which is preliminary data.</text>
</comment>
<evidence type="ECO:0000313" key="1">
    <source>
        <dbReference type="EMBL" id="KAJ5598189.1"/>
    </source>
</evidence>
<accession>A0AAD6H0P8</accession>
<evidence type="ECO:0000313" key="2">
    <source>
        <dbReference type="Proteomes" id="UP001213799"/>
    </source>
</evidence>
<sequence length="73" mass="8154">MAYSTAFADLTSIQSPNCEREKCHGMTFRFSKEFPVAPGDMAGLPRKFTSCLIVVIALLVEQTVHDSIIYDRV</sequence>
<gene>
    <name evidence="1" type="ORF">N7537_008273</name>
</gene>
<reference evidence="1" key="1">
    <citation type="journal article" date="2023" name="IMA Fungus">
        <title>Comparative genomic study of the Penicillium genus elucidates a diverse pangenome and 15 lateral gene transfer events.</title>
        <authorList>
            <person name="Petersen C."/>
            <person name="Sorensen T."/>
            <person name="Nielsen M.R."/>
            <person name="Sondergaard T.E."/>
            <person name="Sorensen J.L."/>
            <person name="Fitzpatrick D.A."/>
            <person name="Frisvad J.C."/>
            <person name="Nielsen K.L."/>
        </authorList>
    </citation>
    <scope>NUCLEOTIDE SEQUENCE</scope>
    <source>
        <strain evidence="1">IBT 12815</strain>
    </source>
</reference>
<dbReference type="Proteomes" id="UP001213799">
    <property type="component" value="Unassembled WGS sequence"/>
</dbReference>
<dbReference type="GeneID" id="81589570"/>
<dbReference type="AlphaFoldDB" id="A0AAD6H0P8"/>
<protein>
    <submittedName>
        <fullName evidence="1">Uncharacterized protein</fullName>
    </submittedName>
</protein>
<organism evidence="1 2">
    <name type="scientific">Penicillium hordei</name>
    <dbReference type="NCBI Taxonomy" id="40994"/>
    <lineage>
        <taxon>Eukaryota</taxon>
        <taxon>Fungi</taxon>
        <taxon>Dikarya</taxon>
        <taxon>Ascomycota</taxon>
        <taxon>Pezizomycotina</taxon>
        <taxon>Eurotiomycetes</taxon>
        <taxon>Eurotiomycetidae</taxon>
        <taxon>Eurotiales</taxon>
        <taxon>Aspergillaceae</taxon>
        <taxon>Penicillium</taxon>
    </lineage>
</organism>
<dbReference type="EMBL" id="JAQJAE010000004">
    <property type="protein sequence ID" value="KAJ5598189.1"/>
    <property type="molecule type" value="Genomic_DNA"/>
</dbReference>
<name>A0AAD6H0P8_9EURO</name>
<reference evidence="1" key="2">
    <citation type="submission" date="2023-01" db="EMBL/GenBank/DDBJ databases">
        <authorList>
            <person name="Petersen C."/>
        </authorList>
    </citation>
    <scope>NUCLEOTIDE SEQUENCE</scope>
    <source>
        <strain evidence="1">IBT 12815</strain>
    </source>
</reference>
<proteinExistence type="predicted"/>
<dbReference type="RefSeq" id="XP_056751404.1">
    <property type="nucleotide sequence ID" value="XM_056899328.1"/>
</dbReference>
<keyword evidence="2" id="KW-1185">Reference proteome</keyword>